<dbReference type="GO" id="GO:0016301">
    <property type="term" value="F:kinase activity"/>
    <property type="evidence" value="ECO:0007669"/>
    <property type="project" value="UniProtKB-KW"/>
</dbReference>
<keyword evidence="8" id="KW-0067">ATP-binding</keyword>
<dbReference type="EMBL" id="UETC01000002">
    <property type="protein sequence ID" value="SSA41401.1"/>
    <property type="molecule type" value="Genomic_DNA"/>
</dbReference>
<dbReference type="InterPro" id="IPR000550">
    <property type="entry name" value="Hppk"/>
</dbReference>
<keyword evidence="16" id="KW-1185">Reference proteome</keyword>
<dbReference type="EC" id="2.7.6.3" evidence="3"/>
<keyword evidence="7 15" id="KW-0418">Kinase</keyword>
<dbReference type="Proteomes" id="UP000251571">
    <property type="component" value="Unassembled WGS sequence"/>
</dbReference>
<accession>A0A2Y9AA30</accession>
<dbReference type="GO" id="GO:0005524">
    <property type="term" value="F:ATP binding"/>
    <property type="evidence" value="ECO:0007669"/>
    <property type="project" value="UniProtKB-KW"/>
</dbReference>
<dbReference type="SUPFAM" id="SSF55083">
    <property type="entry name" value="6-hydroxymethyl-7,8-dihydropterin pyrophosphokinase, HPPK"/>
    <property type="match status" value="1"/>
</dbReference>
<evidence type="ECO:0000256" key="4">
    <source>
        <dbReference type="ARBA" id="ARBA00016218"/>
    </source>
</evidence>
<evidence type="ECO:0000259" key="13">
    <source>
        <dbReference type="PROSITE" id="PS00794"/>
    </source>
</evidence>
<dbReference type="InterPro" id="IPR035907">
    <property type="entry name" value="Hppk_sf"/>
</dbReference>
<comment type="pathway">
    <text evidence="1">Cofactor biosynthesis; tetrahydrofolate biosynthesis; 2-amino-4-hydroxy-6-hydroxymethyl-7,8-dihydropteridine diphosphate from 7,8-dihydroneopterin triphosphate: step 4/4.</text>
</comment>
<evidence type="ECO:0000256" key="3">
    <source>
        <dbReference type="ARBA" id="ARBA00013253"/>
    </source>
</evidence>
<evidence type="ECO:0000256" key="1">
    <source>
        <dbReference type="ARBA" id="ARBA00005051"/>
    </source>
</evidence>
<proteinExistence type="inferred from homology"/>
<sequence>MSPAAMLRRLHDLEARLGRVRGRRWGERNLDLDLLACGQLVRPDDVTQTFWRHLPPARQQREAPDRLILPHPRLQDRAFVLVPLAHVAPRWRHPLTGRTVAAMAAALPASARAEVRRLGSARNPLVKR</sequence>
<evidence type="ECO:0000256" key="5">
    <source>
        <dbReference type="ARBA" id="ARBA00022679"/>
    </source>
</evidence>
<gene>
    <name evidence="14" type="ORF">BCF38_102238</name>
    <name evidence="15" type="ORF">SAMN05421539_102238</name>
</gene>
<feature type="domain" description="7,8-dihydro-6-hydroxymethylpterin-pyrophosphokinase" evidence="13">
    <location>
        <begin position="24"/>
        <end position="35"/>
    </location>
</feature>
<dbReference type="AlphaFoldDB" id="A0A2Y9AA30"/>
<dbReference type="PROSITE" id="PS00794">
    <property type="entry name" value="HPPK"/>
    <property type="match status" value="1"/>
</dbReference>
<evidence type="ECO:0000256" key="2">
    <source>
        <dbReference type="ARBA" id="ARBA00005810"/>
    </source>
</evidence>
<reference evidence="14 16" key="2">
    <citation type="submission" date="2018-03" db="EMBL/GenBank/DDBJ databases">
        <title>Genomic Encyclopedia of Archaeal and Bacterial Type Strains, Phase II (KMG-II): from individual species to whole genera.</title>
        <authorList>
            <person name="Goeker M."/>
        </authorList>
    </citation>
    <scope>NUCLEOTIDE SEQUENCE [LARGE SCALE GENOMIC DNA]</scope>
    <source>
        <strain evidence="14 16">DSM 25227</strain>
    </source>
</reference>
<dbReference type="Gene3D" id="3.30.70.560">
    <property type="entry name" value="7,8-Dihydro-6-hydroxymethylpterin-pyrophosphokinase HPPK"/>
    <property type="match status" value="1"/>
</dbReference>
<dbReference type="UniPathway" id="UPA00077">
    <property type="reaction ID" value="UER00155"/>
</dbReference>
<evidence type="ECO:0000256" key="12">
    <source>
        <dbReference type="ARBA" id="ARBA00033413"/>
    </source>
</evidence>
<dbReference type="PANTHER" id="PTHR43071:SF1">
    <property type="entry name" value="2-AMINO-4-HYDROXY-6-HYDROXYMETHYLDIHYDROPTERIDINE PYROPHOSPHOKINASE"/>
    <property type="match status" value="1"/>
</dbReference>
<dbReference type="NCBIfam" id="TIGR01498">
    <property type="entry name" value="folK"/>
    <property type="match status" value="1"/>
</dbReference>
<evidence type="ECO:0000313" key="16">
    <source>
        <dbReference type="Proteomes" id="UP000245839"/>
    </source>
</evidence>
<evidence type="ECO:0000256" key="9">
    <source>
        <dbReference type="ARBA" id="ARBA00022909"/>
    </source>
</evidence>
<dbReference type="Proteomes" id="UP000245839">
    <property type="component" value="Unassembled WGS sequence"/>
</dbReference>
<evidence type="ECO:0000256" key="11">
    <source>
        <dbReference type="ARBA" id="ARBA00029766"/>
    </source>
</evidence>
<evidence type="ECO:0000256" key="6">
    <source>
        <dbReference type="ARBA" id="ARBA00022741"/>
    </source>
</evidence>
<keyword evidence="9" id="KW-0289">Folate biosynthesis</keyword>
<dbReference type="GO" id="GO:0003848">
    <property type="term" value="F:2-amino-4-hydroxy-6-hydroxymethyldihydropteridine diphosphokinase activity"/>
    <property type="evidence" value="ECO:0007669"/>
    <property type="project" value="UniProtKB-EC"/>
</dbReference>
<dbReference type="GO" id="GO:0046654">
    <property type="term" value="P:tetrahydrofolate biosynthetic process"/>
    <property type="evidence" value="ECO:0007669"/>
    <property type="project" value="UniProtKB-UniPathway"/>
</dbReference>
<name>A0A2Y9AA30_9RHOB</name>
<evidence type="ECO:0000256" key="10">
    <source>
        <dbReference type="ARBA" id="ARBA00029409"/>
    </source>
</evidence>
<evidence type="ECO:0000256" key="8">
    <source>
        <dbReference type="ARBA" id="ARBA00022840"/>
    </source>
</evidence>
<dbReference type="PANTHER" id="PTHR43071">
    <property type="entry name" value="2-AMINO-4-HYDROXY-6-HYDROXYMETHYLDIHYDROPTERIDINE PYROPHOSPHOKINASE"/>
    <property type="match status" value="1"/>
</dbReference>
<keyword evidence="5" id="KW-0808">Transferase</keyword>
<dbReference type="Pfam" id="PF01288">
    <property type="entry name" value="HPPK"/>
    <property type="match status" value="1"/>
</dbReference>
<evidence type="ECO:0000313" key="15">
    <source>
        <dbReference type="EMBL" id="SSA41401.1"/>
    </source>
</evidence>
<reference evidence="15 17" key="1">
    <citation type="submission" date="2016-10" db="EMBL/GenBank/DDBJ databases">
        <authorList>
            <person name="Cai Z."/>
        </authorList>
    </citation>
    <scope>NUCLEOTIDE SEQUENCE [LARGE SCALE GENOMIC DNA]</scope>
    <source>
        <strain evidence="15 17">DSM 25227</strain>
    </source>
</reference>
<dbReference type="EMBL" id="QGDJ01000002">
    <property type="protein sequence ID" value="PWJ20991.1"/>
    <property type="molecule type" value="Genomic_DNA"/>
</dbReference>
<comment type="function">
    <text evidence="10">Catalyzes the transfer of pyrophosphate from adenosine triphosphate (ATP) to 6-hydroxymethyl-7,8-dihydropterin, an enzymatic step in folate biosynthesis pathway.</text>
</comment>
<comment type="similarity">
    <text evidence="2">Belongs to the HPPK family.</text>
</comment>
<keyword evidence="6" id="KW-0547">Nucleotide-binding</keyword>
<protein>
    <recommendedName>
        <fullName evidence="4">2-amino-4-hydroxy-6-hydroxymethyldihydropteridine pyrophosphokinase</fullName>
        <ecNumber evidence="3">2.7.6.3</ecNumber>
    </recommendedName>
    <alternativeName>
        <fullName evidence="11">6-hydroxymethyl-7,8-dihydropterin pyrophosphokinase</fullName>
    </alternativeName>
    <alternativeName>
        <fullName evidence="12">7,8-dihydro-6-hydroxymethylpterin-pyrophosphokinase</fullName>
    </alternativeName>
</protein>
<evidence type="ECO:0000313" key="17">
    <source>
        <dbReference type="Proteomes" id="UP000251571"/>
    </source>
</evidence>
<evidence type="ECO:0000256" key="7">
    <source>
        <dbReference type="ARBA" id="ARBA00022777"/>
    </source>
</evidence>
<evidence type="ECO:0000313" key="14">
    <source>
        <dbReference type="EMBL" id="PWJ20991.1"/>
    </source>
</evidence>
<dbReference type="GO" id="GO:0046656">
    <property type="term" value="P:folic acid biosynthetic process"/>
    <property type="evidence" value="ECO:0007669"/>
    <property type="project" value="UniProtKB-KW"/>
</dbReference>
<organism evidence="15 17">
    <name type="scientific">Jannaschia seohaensis</name>
    <dbReference type="NCBI Taxonomy" id="475081"/>
    <lineage>
        <taxon>Bacteria</taxon>
        <taxon>Pseudomonadati</taxon>
        <taxon>Pseudomonadota</taxon>
        <taxon>Alphaproteobacteria</taxon>
        <taxon>Rhodobacterales</taxon>
        <taxon>Roseobacteraceae</taxon>
        <taxon>Jannaschia</taxon>
    </lineage>
</organism>